<gene>
    <name evidence="2" type="ORF">AVDCRST_MAG44-28</name>
</gene>
<evidence type="ECO:0000256" key="1">
    <source>
        <dbReference type="SAM" id="MobiDB-lite"/>
    </source>
</evidence>
<feature type="region of interest" description="Disordered" evidence="1">
    <location>
        <begin position="1"/>
        <end position="43"/>
    </location>
</feature>
<reference evidence="2" key="1">
    <citation type="submission" date="2020-02" db="EMBL/GenBank/DDBJ databases">
        <authorList>
            <person name="Meier V. D."/>
        </authorList>
    </citation>
    <scope>NUCLEOTIDE SEQUENCE</scope>
    <source>
        <strain evidence="2">AVDCRST_MAG44</strain>
    </source>
</reference>
<dbReference type="EMBL" id="CADCVY010000002">
    <property type="protein sequence ID" value="CAA9487418.1"/>
    <property type="molecule type" value="Genomic_DNA"/>
</dbReference>
<evidence type="ECO:0000313" key="2">
    <source>
        <dbReference type="EMBL" id="CAA9487418.1"/>
    </source>
</evidence>
<dbReference type="AlphaFoldDB" id="A0A6J4SAE8"/>
<protein>
    <submittedName>
        <fullName evidence="2">Uncharacterized protein</fullName>
    </submittedName>
</protein>
<proteinExistence type="predicted"/>
<organism evidence="2">
    <name type="scientific">uncultured Sphingomonas sp</name>
    <dbReference type="NCBI Taxonomy" id="158754"/>
    <lineage>
        <taxon>Bacteria</taxon>
        <taxon>Pseudomonadati</taxon>
        <taxon>Pseudomonadota</taxon>
        <taxon>Alphaproteobacteria</taxon>
        <taxon>Sphingomonadales</taxon>
        <taxon>Sphingomonadaceae</taxon>
        <taxon>Sphingomonas</taxon>
        <taxon>environmental samples</taxon>
    </lineage>
</organism>
<accession>A0A6J4SAE8</accession>
<sequence>MAKKASGKGENGKRDKGNGSQTQSRAVAVQASDGGSDDEGRTQDGMGEALIKLLQSPLVADLLAVAATAALAALAEHGFSSRGAPENASGKRAGRAVKEAGKAAAAAIGRRISNEFQEIKAASKKPMADAEA</sequence>
<name>A0A6J4SAE8_9SPHN</name>